<dbReference type="Gene3D" id="3.30.40.10">
    <property type="entry name" value="Zinc/RING finger domain, C3HC4 (zinc finger)"/>
    <property type="match status" value="1"/>
</dbReference>
<evidence type="ECO:0000313" key="6">
    <source>
        <dbReference type="EMBL" id="KAF2767804.1"/>
    </source>
</evidence>
<dbReference type="Proteomes" id="UP000799436">
    <property type="component" value="Unassembled WGS sequence"/>
</dbReference>
<keyword evidence="7" id="KW-1185">Reference proteome</keyword>
<feature type="compositionally biased region" description="Polar residues" evidence="4">
    <location>
        <begin position="105"/>
        <end position="131"/>
    </location>
</feature>
<feature type="region of interest" description="Disordered" evidence="4">
    <location>
        <begin position="179"/>
        <end position="314"/>
    </location>
</feature>
<feature type="compositionally biased region" description="Polar residues" evidence="4">
    <location>
        <begin position="191"/>
        <end position="200"/>
    </location>
</feature>
<feature type="compositionally biased region" description="Low complexity" evidence="4">
    <location>
        <begin position="252"/>
        <end position="262"/>
    </location>
</feature>
<reference evidence="6" key="1">
    <citation type="journal article" date="2020" name="Stud. Mycol.">
        <title>101 Dothideomycetes genomes: a test case for predicting lifestyles and emergence of pathogens.</title>
        <authorList>
            <person name="Haridas S."/>
            <person name="Albert R."/>
            <person name="Binder M."/>
            <person name="Bloem J."/>
            <person name="Labutti K."/>
            <person name="Salamov A."/>
            <person name="Andreopoulos B."/>
            <person name="Baker S."/>
            <person name="Barry K."/>
            <person name="Bills G."/>
            <person name="Bluhm B."/>
            <person name="Cannon C."/>
            <person name="Castanera R."/>
            <person name="Culley D."/>
            <person name="Daum C."/>
            <person name="Ezra D."/>
            <person name="Gonzalez J."/>
            <person name="Henrissat B."/>
            <person name="Kuo A."/>
            <person name="Liang C."/>
            <person name="Lipzen A."/>
            <person name="Lutzoni F."/>
            <person name="Magnuson J."/>
            <person name="Mondo S."/>
            <person name="Nolan M."/>
            <person name="Ohm R."/>
            <person name="Pangilinan J."/>
            <person name="Park H.-J."/>
            <person name="Ramirez L."/>
            <person name="Alfaro M."/>
            <person name="Sun H."/>
            <person name="Tritt A."/>
            <person name="Yoshinaga Y."/>
            <person name="Zwiers L.-H."/>
            <person name="Turgeon B."/>
            <person name="Goodwin S."/>
            <person name="Spatafora J."/>
            <person name="Crous P."/>
            <person name="Grigoriev I."/>
        </authorList>
    </citation>
    <scope>NUCLEOTIDE SEQUENCE</scope>
    <source>
        <strain evidence="6">CBS 116005</strain>
    </source>
</reference>
<feature type="compositionally biased region" description="Polar residues" evidence="4">
    <location>
        <begin position="234"/>
        <end position="249"/>
    </location>
</feature>
<keyword evidence="3" id="KW-0862">Zinc</keyword>
<organism evidence="6 7">
    <name type="scientific">Teratosphaeria nubilosa</name>
    <dbReference type="NCBI Taxonomy" id="161662"/>
    <lineage>
        <taxon>Eukaryota</taxon>
        <taxon>Fungi</taxon>
        <taxon>Dikarya</taxon>
        <taxon>Ascomycota</taxon>
        <taxon>Pezizomycotina</taxon>
        <taxon>Dothideomycetes</taxon>
        <taxon>Dothideomycetidae</taxon>
        <taxon>Mycosphaerellales</taxon>
        <taxon>Teratosphaeriaceae</taxon>
        <taxon>Teratosphaeria</taxon>
    </lineage>
</organism>
<accession>A0A6G1L6D4</accession>
<gene>
    <name evidence="6" type="ORF">EJ03DRAFT_140375</name>
</gene>
<evidence type="ECO:0000259" key="5">
    <source>
        <dbReference type="SMART" id="SM00249"/>
    </source>
</evidence>
<dbReference type="EMBL" id="ML995851">
    <property type="protein sequence ID" value="KAF2767804.1"/>
    <property type="molecule type" value="Genomic_DNA"/>
</dbReference>
<dbReference type="OrthoDB" id="3917712at2759"/>
<proteinExistence type="predicted"/>
<dbReference type="InterPro" id="IPR019786">
    <property type="entry name" value="Zinc_finger_PHD-type_CS"/>
</dbReference>
<dbReference type="InterPro" id="IPR013083">
    <property type="entry name" value="Znf_RING/FYVE/PHD"/>
</dbReference>
<dbReference type="SMART" id="SM00249">
    <property type="entry name" value="PHD"/>
    <property type="match status" value="1"/>
</dbReference>
<dbReference type="SUPFAM" id="SSF57903">
    <property type="entry name" value="FYVE/PHD zinc finger"/>
    <property type="match status" value="1"/>
</dbReference>
<name>A0A6G1L6D4_9PEZI</name>
<protein>
    <recommendedName>
        <fullName evidence="5">Zinc finger PHD-type domain-containing protein</fullName>
    </recommendedName>
</protein>
<sequence>MTTMASERVINEHYNRAEYVRRRAGFLDKHPDYTAHAQLFPICRRDANDVFRSPDEVLSVQEVQRREIAAGIDPLLPLPTTHNTQTLDSFASYPDREWSPGLEAANNTHPQQQTYGPESSPLTTPSVVSETNPERGRKPAKLFMAGTTAAQNAPPGQQGQMQLPDPERKRVLREIVAALGRDQPPRAMTSPLRSPASSLSGRGMHQPVKQQRGTKRYATEPLEATDSVLGGSPAAQQSPSSTHATSNDTPARAESQGAASAADEPRKKIKLNLKASHRDTTTSPSPPAAKKPVQQAPRKKPSQKQPPQPAVSLTHLEKVIIGSAVAKTKQEAREASRIRHERLIDEYKVDEDITGDIVEAEKPDFMPEFFNAAAFQDPYNEVRCVCGVTHDDRQKFVGCEDDACQVWQHVACMGKAVPKNLDKGTYFCQMCDPWAHRELLQELRQRA</sequence>
<evidence type="ECO:0000313" key="7">
    <source>
        <dbReference type="Proteomes" id="UP000799436"/>
    </source>
</evidence>
<evidence type="ECO:0000256" key="3">
    <source>
        <dbReference type="ARBA" id="ARBA00022833"/>
    </source>
</evidence>
<dbReference type="AlphaFoldDB" id="A0A6G1L6D4"/>
<feature type="region of interest" description="Disordered" evidence="4">
    <location>
        <begin position="94"/>
        <end position="136"/>
    </location>
</feature>
<evidence type="ECO:0000256" key="1">
    <source>
        <dbReference type="ARBA" id="ARBA00022723"/>
    </source>
</evidence>
<dbReference type="PROSITE" id="PS01359">
    <property type="entry name" value="ZF_PHD_1"/>
    <property type="match status" value="1"/>
</dbReference>
<keyword evidence="2" id="KW-0863">Zinc-finger</keyword>
<evidence type="ECO:0000256" key="2">
    <source>
        <dbReference type="ARBA" id="ARBA00022771"/>
    </source>
</evidence>
<dbReference type="InterPro" id="IPR011011">
    <property type="entry name" value="Znf_FYVE_PHD"/>
</dbReference>
<dbReference type="InterPro" id="IPR001965">
    <property type="entry name" value="Znf_PHD"/>
</dbReference>
<keyword evidence="1" id="KW-0479">Metal-binding</keyword>
<dbReference type="GO" id="GO:0008270">
    <property type="term" value="F:zinc ion binding"/>
    <property type="evidence" value="ECO:0007669"/>
    <property type="project" value="UniProtKB-KW"/>
</dbReference>
<feature type="domain" description="Zinc finger PHD-type" evidence="5">
    <location>
        <begin position="383"/>
        <end position="432"/>
    </location>
</feature>
<evidence type="ECO:0000256" key="4">
    <source>
        <dbReference type="SAM" id="MobiDB-lite"/>
    </source>
</evidence>